<dbReference type="OrthoDB" id="19859at2759"/>
<dbReference type="GO" id="GO:0006829">
    <property type="term" value="P:zinc ion transport"/>
    <property type="evidence" value="ECO:0007669"/>
    <property type="project" value="InterPro"/>
</dbReference>
<evidence type="ECO:0008006" key="12">
    <source>
        <dbReference type="Google" id="ProtNLM"/>
    </source>
</evidence>
<feature type="compositionally biased region" description="Pro residues" evidence="7">
    <location>
        <begin position="109"/>
        <end position="118"/>
    </location>
</feature>
<feature type="transmembrane region" description="Helical" evidence="8">
    <location>
        <begin position="252"/>
        <end position="270"/>
    </location>
</feature>
<evidence type="ECO:0000256" key="8">
    <source>
        <dbReference type="SAM" id="Phobius"/>
    </source>
</evidence>
<evidence type="ECO:0000256" key="6">
    <source>
        <dbReference type="ARBA" id="ARBA00023136"/>
    </source>
</evidence>
<dbReference type="InterPro" id="IPR045891">
    <property type="entry name" value="ZIP9"/>
</dbReference>
<dbReference type="PANTHER" id="PTHR16133">
    <property type="entry name" value="SOLUTE CARRIER FAMILY 39 ZINC TRANSPORTER , MEMBER 9-RELATED"/>
    <property type="match status" value="1"/>
</dbReference>
<name>A0A427YCU1_9TREE</name>
<dbReference type="GO" id="GO:0046873">
    <property type="term" value="F:metal ion transmembrane transporter activity"/>
    <property type="evidence" value="ECO:0007669"/>
    <property type="project" value="InterPro"/>
</dbReference>
<evidence type="ECO:0000256" key="3">
    <source>
        <dbReference type="ARBA" id="ARBA00022692"/>
    </source>
</evidence>
<comment type="subcellular location">
    <subcellularLocation>
        <location evidence="1">Endomembrane system</location>
        <topology evidence="1">Multi-pass membrane protein</topology>
    </subcellularLocation>
    <subcellularLocation>
        <location evidence="2">Golgi apparatus membrane</location>
    </subcellularLocation>
</comment>
<evidence type="ECO:0000256" key="4">
    <source>
        <dbReference type="ARBA" id="ARBA00022989"/>
    </source>
</evidence>
<dbReference type="AlphaFoldDB" id="A0A427YCU1"/>
<feature type="transmembrane region" description="Helical" evidence="8">
    <location>
        <begin position="217"/>
        <end position="240"/>
    </location>
</feature>
<keyword evidence="6 8" id="KW-0472">Membrane</keyword>
<feature type="compositionally biased region" description="Basic and acidic residues" evidence="7">
    <location>
        <begin position="132"/>
        <end position="150"/>
    </location>
</feature>
<feature type="chain" id="PRO_5019272029" description="High-affinity Zn(2+) transporter zrt1" evidence="9">
    <location>
        <begin position="21"/>
        <end position="363"/>
    </location>
</feature>
<dbReference type="InterPro" id="IPR003689">
    <property type="entry name" value="ZIP"/>
</dbReference>
<evidence type="ECO:0000313" key="10">
    <source>
        <dbReference type="EMBL" id="RSH88777.1"/>
    </source>
</evidence>
<accession>A0A427YCU1</accession>
<dbReference type="STRING" id="1890683.A0A427YCU1"/>
<gene>
    <name evidence="10" type="ORF">EHS25_003005</name>
</gene>
<dbReference type="Pfam" id="PF02535">
    <property type="entry name" value="Zip"/>
    <property type="match status" value="1"/>
</dbReference>
<feature type="signal peptide" evidence="9">
    <location>
        <begin position="1"/>
        <end position="20"/>
    </location>
</feature>
<keyword evidence="4 8" id="KW-1133">Transmembrane helix</keyword>
<evidence type="ECO:0000256" key="9">
    <source>
        <dbReference type="SAM" id="SignalP"/>
    </source>
</evidence>
<sequence length="363" mass="37638">MPILILLAQCLAMFAASVVAGNLPLMFKSTMVGRRLQMISTTGMGILVGAALTIIIPEGVSTLFSSLPAEHDEREGTTMAIGLALLTGFALMLIAPKAHAQTSIESLTPHPPHPPPSSPSSTPRGESPPPTSRRDSEEGPLRPPTRHQDSRTPIIPKRMHVRDGSDDVFHHDHRGDWAAGGGSAAGLNAVLGMVIHGAADGIALGASSLSGKGNLGLIVFLAVLVHKGPTALGLTTTLLSLGLTPPAIRPRVLIFSVAAPLGAVLTYALVKLFGHQGAPVGSGEIDALGWWIGIALLFSGGSFLYVATVVQPLSCSVDEDHSHGVHGDEGASGDQLNKYARTAFLVGGMALPVILSWIVGDDH</sequence>
<dbReference type="Proteomes" id="UP000279259">
    <property type="component" value="Unassembled WGS sequence"/>
</dbReference>
<comment type="caution">
    <text evidence="10">The sequence shown here is derived from an EMBL/GenBank/DDBJ whole genome shotgun (WGS) entry which is preliminary data.</text>
</comment>
<evidence type="ECO:0000256" key="7">
    <source>
        <dbReference type="SAM" id="MobiDB-lite"/>
    </source>
</evidence>
<proteinExistence type="predicted"/>
<dbReference type="EMBL" id="RSCD01000016">
    <property type="protein sequence ID" value="RSH88777.1"/>
    <property type="molecule type" value="Genomic_DNA"/>
</dbReference>
<evidence type="ECO:0000256" key="1">
    <source>
        <dbReference type="ARBA" id="ARBA00004127"/>
    </source>
</evidence>
<feature type="region of interest" description="Disordered" evidence="7">
    <location>
        <begin position="102"/>
        <end position="166"/>
    </location>
</feature>
<keyword evidence="9" id="KW-0732">Signal</keyword>
<feature type="transmembrane region" description="Helical" evidence="8">
    <location>
        <begin position="76"/>
        <end position="95"/>
    </location>
</feature>
<feature type="transmembrane region" description="Helical" evidence="8">
    <location>
        <begin position="44"/>
        <end position="64"/>
    </location>
</feature>
<dbReference type="GO" id="GO:0000139">
    <property type="term" value="C:Golgi membrane"/>
    <property type="evidence" value="ECO:0007669"/>
    <property type="project" value="UniProtKB-SubCell"/>
</dbReference>
<keyword evidence="11" id="KW-1185">Reference proteome</keyword>
<reference evidence="10 11" key="1">
    <citation type="submission" date="2018-11" db="EMBL/GenBank/DDBJ databases">
        <title>Genome sequence of Saitozyma podzolica DSM 27192.</title>
        <authorList>
            <person name="Aliyu H."/>
            <person name="Gorte O."/>
            <person name="Ochsenreither K."/>
        </authorList>
    </citation>
    <scope>NUCLEOTIDE SEQUENCE [LARGE SCALE GENOMIC DNA]</scope>
    <source>
        <strain evidence="10 11">DSM 27192</strain>
    </source>
</reference>
<feature type="transmembrane region" description="Helical" evidence="8">
    <location>
        <begin position="290"/>
        <end position="310"/>
    </location>
</feature>
<evidence type="ECO:0000256" key="5">
    <source>
        <dbReference type="ARBA" id="ARBA00023034"/>
    </source>
</evidence>
<feature type="transmembrane region" description="Helical" evidence="8">
    <location>
        <begin position="342"/>
        <end position="360"/>
    </location>
</feature>
<dbReference type="PANTHER" id="PTHR16133:SF0">
    <property type="entry name" value="ZINC_IRON REGULATED TRANSPORTER-RELATED PROTEIN 102B, ISOFORM E"/>
    <property type="match status" value="1"/>
</dbReference>
<evidence type="ECO:0000256" key="2">
    <source>
        <dbReference type="ARBA" id="ARBA00004394"/>
    </source>
</evidence>
<evidence type="ECO:0000313" key="11">
    <source>
        <dbReference type="Proteomes" id="UP000279259"/>
    </source>
</evidence>
<keyword evidence="3 8" id="KW-0812">Transmembrane</keyword>
<protein>
    <recommendedName>
        <fullName evidence="12">High-affinity Zn(2+) transporter zrt1</fullName>
    </recommendedName>
</protein>
<organism evidence="10 11">
    <name type="scientific">Saitozyma podzolica</name>
    <dbReference type="NCBI Taxonomy" id="1890683"/>
    <lineage>
        <taxon>Eukaryota</taxon>
        <taxon>Fungi</taxon>
        <taxon>Dikarya</taxon>
        <taxon>Basidiomycota</taxon>
        <taxon>Agaricomycotina</taxon>
        <taxon>Tremellomycetes</taxon>
        <taxon>Tremellales</taxon>
        <taxon>Trimorphomycetaceae</taxon>
        <taxon>Saitozyma</taxon>
    </lineage>
</organism>
<keyword evidence="5" id="KW-0333">Golgi apparatus</keyword>